<evidence type="ECO:0000256" key="3">
    <source>
        <dbReference type="ARBA" id="ARBA00022801"/>
    </source>
</evidence>
<dbReference type="InterPro" id="IPR036852">
    <property type="entry name" value="Peptidase_S8/S53_dom_sf"/>
</dbReference>
<dbReference type="RefSeq" id="WP_200610596.1">
    <property type="nucleotide sequence ID" value="NZ_CP071518.1"/>
</dbReference>
<accession>A0A975ATG4</accession>
<dbReference type="Gene3D" id="3.40.50.200">
    <property type="entry name" value="Peptidase S8/S53 domain"/>
    <property type="match status" value="1"/>
</dbReference>
<dbReference type="Pfam" id="PF04151">
    <property type="entry name" value="PPC"/>
    <property type="match status" value="1"/>
</dbReference>
<dbReference type="InterPro" id="IPR002884">
    <property type="entry name" value="P_dom"/>
</dbReference>
<keyword evidence="7" id="KW-0732">Signal</keyword>
<dbReference type="InterPro" id="IPR023828">
    <property type="entry name" value="Peptidase_S8_Ser-AS"/>
</dbReference>
<evidence type="ECO:0000256" key="5">
    <source>
        <dbReference type="PROSITE-ProRule" id="PRU01240"/>
    </source>
</evidence>
<feature type="active site" description="Charge relay system" evidence="5">
    <location>
        <position position="159"/>
    </location>
</feature>
<dbReference type="AlphaFoldDB" id="A0A975ATG4"/>
<dbReference type="InterPro" id="IPR007280">
    <property type="entry name" value="Peptidase_C_arc/bac"/>
</dbReference>
<dbReference type="Gene3D" id="2.60.120.380">
    <property type="match status" value="1"/>
</dbReference>
<dbReference type="GO" id="GO:0005615">
    <property type="term" value="C:extracellular space"/>
    <property type="evidence" value="ECO:0007669"/>
    <property type="project" value="TreeGrafter"/>
</dbReference>
<dbReference type="CDD" id="cd04077">
    <property type="entry name" value="Peptidases_S8_PCSK9_ProteinaseK_like"/>
    <property type="match status" value="1"/>
</dbReference>
<dbReference type="PROSITE" id="PS51829">
    <property type="entry name" value="P_HOMO_B"/>
    <property type="match status" value="1"/>
</dbReference>
<comment type="similarity">
    <text evidence="1 5 6">Belongs to the peptidase S8 family.</text>
</comment>
<evidence type="ECO:0000256" key="4">
    <source>
        <dbReference type="ARBA" id="ARBA00022825"/>
    </source>
</evidence>
<dbReference type="InterPro" id="IPR037045">
    <property type="entry name" value="S8pro/Inhibitor_I9_sf"/>
</dbReference>
<dbReference type="PROSITE" id="PS00137">
    <property type="entry name" value="SUBTILASE_HIS"/>
    <property type="match status" value="1"/>
</dbReference>
<dbReference type="SUPFAM" id="SSF52743">
    <property type="entry name" value="Subtilisin-like"/>
    <property type="match status" value="1"/>
</dbReference>
<dbReference type="InterPro" id="IPR008979">
    <property type="entry name" value="Galactose-bd-like_sf"/>
</dbReference>
<dbReference type="InterPro" id="IPR050131">
    <property type="entry name" value="Peptidase_S8_subtilisin-like"/>
</dbReference>
<gene>
    <name evidence="9" type="ORF">I8J32_008240</name>
</gene>
<dbReference type="Gene3D" id="2.60.120.260">
    <property type="entry name" value="Galactose-binding domain-like"/>
    <property type="match status" value="1"/>
</dbReference>
<dbReference type="PROSITE" id="PS00136">
    <property type="entry name" value="SUBTILASE_ASP"/>
    <property type="match status" value="1"/>
</dbReference>
<keyword evidence="10" id="KW-1185">Reference proteome</keyword>
<feature type="active site" description="Charge relay system" evidence="5">
    <location>
        <position position="192"/>
    </location>
</feature>
<evidence type="ECO:0000313" key="10">
    <source>
        <dbReference type="Proteomes" id="UP000639274"/>
    </source>
</evidence>
<evidence type="ECO:0000313" key="9">
    <source>
        <dbReference type="EMBL" id="QSX79807.1"/>
    </source>
</evidence>
<dbReference type="InterPro" id="IPR000209">
    <property type="entry name" value="Peptidase_S8/S53_dom"/>
</dbReference>
<dbReference type="FunFam" id="3.40.50.200:FF:000014">
    <property type="entry name" value="Proteinase K"/>
    <property type="match status" value="1"/>
</dbReference>
<dbReference type="PANTHER" id="PTHR43806:SF11">
    <property type="entry name" value="CEREVISIN-RELATED"/>
    <property type="match status" value="1"/>
</dbReference>
<protein>
    <submittedName>
        <fullName evidence="9">S8 family serine peptidase</fullName>
    </submittedName>
</protein>
<dbReference type="Pfam" id="PF01483">
    <property type="entry name" value="P_proprotein"/>
    <property type="match status" value="1"/>
</dbReference>
<evidence type="ECO:0000256" key="1">
    <source>
        <dbReference type="ARBA" id="ARBA00011073"/>
    </source>
</evidence>
<evidence type="ECO:0000259" key="8">
    <source>
        <dbReference type="PROSITE" id="PS51829"/>
    </source>
</evidence>
<dbReference type="KEGG" id="lsf:I8J32_008240"/>
<evidence type="ECO:0000256" key="6">
    <source>
        <dbReference type="RuleBase" id="RU003355"/>
    </source>
</evidence>
<feature type="chain" id="PRO_5037225445" evidence="7">
    <location>
        <begin position="29"/>
        <end position="626"/>
    </location>
</feature>
<dbReference type="PRINTS" id="PR00723">
    <property type="entry name" value="SUBTILISIN"/>
</dbReference>
<dbReference type="Gene3D" id="3.30.70.80">
    <property type="entry name" value="Peptidase S8 propeptide/proteinase inhibitor I9"/>
    <property type="match status" value="1"/>
</dbReference>
<dbReference type="EMBL" id="CP071518">
    <property type="protein sequence ID" value="QSX79807.1"/>
    <property type="molecule type" value="Genomic_DNA"/>
</dbReference>
<feature type="signal peptide" evidence="7">
    <location>
        <begin position="1"/>
        <end position="28"/>
    </location>
</feature>
<evidence type="ECO:0000256" key="2">
    <source>
        <dbReference type="ARBA" id="ARBA00022670"/>
    </source>
</evidence>
<dbReference type="PANTHER" id="PTHR43806">
    <property type="entry name" value="PEPTIDASE S8"/>
    <property type="match status" value="1"/>
</dbReference>
<evidence type="ECO:0000256" key="7">
    <source>
        <dbReference type="SAM" id="SignalP"/>
    </source>
</evidence>
<dbReference type="SUPFAM" id="SSF49785">
    <property type="entry name" value="Galactose-binding domain-like"/>
    <property type="match status" value="1"/>
</dbReference>
<sequence length="626" mass="63731">MKRPPRLPPTLLAVAIAAIAATAAPARAGELRRARGDRIDGQYIVVLKEAAARLADERQARPTTATIAREMGRAHGVLVRQSYDRVLRGYAVQADSRALARLLADPRVAYVEEDAVVFADATQSHATWGLDRIDQRDRPFSQSYTYDTTAAGVHAYVIDTGIRATHADFGGRVGGGYTAIGDGNGTADCNGHGTHVAGTLGGATWGVAKAVRLHPVRVLGCQGSGSNSGVIAGMDWVARNHIKPAVANMSLGGGASTATDDAVTRLVDAGVVVVVAAGNDNANACNYSPARAIQAITVAATTSSDARSSFSNYGACVDLFAPGSSITSAWWTGDTASNSISGTSMASPHVAGVAALQLASNPSATPGAVATAVLDQASAGKVGDAAGSPNRLAYALTGGGGGCNSTGGALANGVPADQLCAATGAALHFTLQVPEGASGLKFATRGGSGDADLYVRYDAAPTQSGFHCRSEGGRNAETCTIARAQAGTWHVLLKAYAAFSGASLTASYGSARGGGTGANATHYPIGDHATVDSPIAIAATGAASSTAQVNVDIRHPFRGDLRADLVAPDGTTYLLKNRNDSDSADNVVATYTVNLSSESRTGTWKLRVSDNAADDVGHLDAWSLSL</sequence>
<organism evidence="9 10">
    <name type="scientific">Agrilutibacter solisilvae</name>
    <dbReference type="NCBI Taxonomy" id="2763317"/>
    <lineage>
        <taxon>Bacteria</taxon>
        <taxon>Pseudomonadati</taxon>
        <taxon>Pseudomonadota</taxon>
        <taxon>Gammaproteobacteria</taxon>
        <taxon>Lysobacterales</taxon>
        <taxon>Lysobacteraceae</taxon>
        <taxon>Agrilutibacter</taxon>
    </lineage>
</organism>
<dbReference type="InterPro" id="IPR015500">
    <property type="entry name" value="Peptidase_S8_subtilisin-rel"/>
</dbReference>
<reference evidence="9 10" key="1">
    <citation type="submission" date="2021-03" db="EMBL/GenBank/DDBJ databases">
        <title>Lysobacter sp. nov. isolated from soil of gangwondo yeongwol, south Korea.</title>
        <authorList>
            <person name="Kim K.R."/>
            <person name="Kim K.H."/>
            <person name="Jeon C.O."/>
        </authorList>
    </citation>
    <scope>NUCLEOTIDE SEQUENCE [LARGE SCALE GENOMIC DNA]</scope>
    <source>
        <strain evidence="9 10">R19</strain>
    </source>
</reference>
<dbReference type="PROSITE" id="PS00138">
    <property type="entry name" value="SUBTILASE_SER"/>
    <property type="match status" value="1"/>
</dbReference>
<keyword evidence="3 5" id="KW-0378">Hydrolase</keyword>
<proteinExistence type="inferred from homology"/>
<dbReference type="SUPFAM" id="SSF54897">
    <property type="entry name" value="Protease propeptides/inhibitors"/>
    <property type="match status" value="1"/>
</dbReference>
<keyword evidence="4 5" id="KW-0720">Serine protease</keyword>
<feature type="domain" description="P/Homo B" evidence="8">
    <location>
        <begin position="509"/>
        <end position="626"/>
    </location>
</feature>
<dbReference type="PROSITE" id="PS51892">
    <property type="entry name" value="SUBTILASE"/>
    <property type="match status" value="1"/>
</dbReference>
<dbReference type="InterPro" id="IPR034193">
    <property type="entry name" value="PCSK9_ProteinaseK-like"/>
</dbReference>
<dbReference type="InterPro" id="IPR010259">
    <property type="entry name" value="S8pro/Inhibitor_I9"/>
</dbReference>
<dbReference type="Proteomes" id="UP000639274">
    <property type="component" value="Chromosome"/>
</dbReference>
<dbReference type="InterPro" id="IPR022398">
    <property type="entry name" value="Peptidase_S8_His-AS"/>
</dbReference>
<dbReference type="GO" id="GO:0004252">
    <property type="term" value="F:serine-type endopeptidase activity"/>
    <property type="evidence" value="ECO:0007669"/>
    <property type="project" value="UniProtKB-UniRule"/>
</dbReference>
<feature type="active site" description="Charge relay system" evidence="5">
    <location>
        <position position="344"/>
    </location>
</feature>
<keyword evidence="2 5" id="KW-0645">Protease</keyword>
<dbReference type="Pfam" id="PF00082">
    <property type="entry name" value="Peptidase_S8"/>
    <property type="match status" value="1"/>
</dbReference>
<dbReference type="InterPro" id="IPR023827">
    <property type="entry name" value="Peptidase_S8_Asp-AS"/>
</dbReference>
<name>A0A975ATG4_9GAMM</name>
<dbReference type="GO" id="GO:0006508">
    <property type="term" value="P:proteolysis"/>
    <property type="evidence" value="ECO:0007669"/>
    <property type="project" value="UniProtKB-KW"/>
</dbReference>
<dbReference type="Pfam" id="PF05922">
    <property type="entry name" value="Inhibitor_I9"/>
    <property type="match status" value="1"/>
</dbReference>